<dbReference type="PANTHER" id="PTHR48021">
    <property type="match status" value="1"/>
</dbReference>
<evidence type="ECO:0000256" key="6">
    <source>
        <dbReference type="ARBA" id="ARBA00022989"/>
    </source>
</evidence>
<evidence type="ECO:0000313" key="11">
    <source>
        <dbReference type="Proteomes" id="UP000410492"/>
    </source>
</evidence>
<feature type="transmembrane region" description="Helical" evidence="8">
    <location>
        <begin position="93"/>
        <end position="110"/>
    </location>
</feature>
<evidence type="ECO:0000256" key="3">
    <source>
        <dbReference type="ARBA" id="ARBA00022475"/>
    </source>
</evidence>
<dbReference type="EMBL" id="CAACVG010012492">
    <property type="protein sequence ID" value="VEN60359.1"/>
    <property type="molecule type" value="Genomic_DNA"/>
</dbReference>
<feature type="transmembrane region" description="Helical" evidence="8">
    <location>
        <begin position="63"/>
        <end position="81"/>
    </location>
</feature>
<organism evidence="10 11">
    <name type="scientific">Callosobruchus maculatus</name>
    <name type="common">Southern cowpea weevil</name>
    <name type="synonym">Pulse bruchid</name>
    <dbReference type="NCBI Taxonomy" id="64391"/>
    <lineage>
        <taxon>Eukaryota</taxon>
        <taxon>Metazoa</taxon>
        <taxon>Ecdysozoa</taxon>
        <taxon>Arthropoda</taxon>
        <taxon>Hexapoda</taxon>
        <taxon>Insecta</taxon>
        <taxon>Pterygota</taxon>
        <taxon>Neoptera</taxon>
        <taxon>Endopterygota</taxon>
        <taxon>Coleoptera</taxon>
        <taxon>Polyphaga</taxon>
        <taxon>Cucujiformia</taxon>
        <taxon>Chrysomeloidea</taxon>
        <taxon>Chrysomelidae</taxon>
        <taxon>Bruchinae</taxon>
        <taxon>Bruchini</taxon>
        <taxon>Callosobruchus</taxon>
    </lineage>
</organism>
<comment type="subcellular location">
    <subcellularLocation>
        <location evidence="1">Cell membrane</location>
        <topology evidence="1">Multi-pass membrane protein</topology>
    </subcellularLocation>
</comment>
<feature type="transmembrane region" description="Helical" evidence="8">
    <location>
        <begin position="393"/>
        <end position="417"/>
    </location>
</feature>
<dbReference type="GO" id="GO:0022857">
    <property type="term" value="F:transmembrane transporter activity"/>
    <property type="evidence" value="ECO:0007669"/>
    <property type="project" value="InterPro"/>
</dbReference>
<feature type="domain" description="Major facilitator superfamily (MFS) profile" evidence="9">
    <location>
        <begin position="16"/>
        <end position="448"/>
    </location>
</feature>
<dbReference type="PROSITE" id="PS50850">
    <property type="entry name" value="MFS"/>
    <property type="match status" value="1"/>
</dbReference>
<keyword evidence="3" id="KW-1003">Cell membrane</keyword>
<feature type="transmembrane region" description="Helical" evidence="8">
    <location>
        <begin position="259"/>
        <end position="283"/>
    </location>
</feature>
<proteinExistence type="predicted"/>
<dbReference type="Pfam" id="PF00083">
    <property type="entry name" value="Sugar_tr"/>
    <property type="match status" value="1"/>
</dbReference>
<evidence type="ECO:0000256" key="4">
    <source>
        <dbReference type="ARBA" id="ARBA00022597"/>
    </source>
</evidence>
<evidence type="ECO:0000256" key="7">
    <source>
        <dbReference type="ARBA" id="ARBA00023136"/>
    </source>
</evidence>
<reference evidence="10 11" key="1">
    <citation type="submission" date="2019-01" db="EMBL/GenBank/DDBJ databases">
        <authorList>
            <person name="Sayadi A."/>
        </authorList>
    </citation>
    <scope>NUCLEOTIDE SEQUENCE [LARGE SCALE GENOMIC DNA]</scope>
</reference>
<keyword evidence="6 8" id="KW-1133">Transmembrane helix</keyword>
<feature type="transmembrane region" description="Helical" evidence="8">
    <location>
        <begin position="322"/>
        <end position="344"/>
    </location>
</feature>
<keyword evidence="5 8" id="KW-0812">Transmembrane</keyword>
<dbReference type="InterPro" id="IPR050549">
    <property type="entry name" value="MFS_Trehalose_Transporter"/>
</dbReference>
<dbReference type="OrthoDB" id="6696619at2759"/>
<feature type="transmembrane region" description="Helical" evidence="8">
    <location>
        <begin position="116"/>
        <end position="137"/>
    </location>
</feature>
<dbReference type="SUPFAM" id="SSF103473">
    <property type="entry name" value="MFS general substrate transporter"/>
    <property type="match status" value="1"/>
</dbReference>
<name>A0A653DK25_CALMS</name>
<gene>
    <name evidence="10" type="ORF">CALMAC_LOCUS18086</name>
</gene>
<dbReference type="PANTHER" id="PTHR48021:SF47">
    <property type="entry name" value="GH17672P"/>
    <property type="match status" value="1"/>
</dbReference>
<keyword evidence="11" id="KW-1185">Reference proteome</keyword>
<evidence type="ECO:0000256" key="2">
    <source>
        <dbReference type="ARBA" id="ARBA00022448"/>
    </source>
</evidence>
<feature type="transmembrane region" description="Helical" evidence="8">
    <location>
        <begin position="149"/>
        <end position="170"/>
    </location>
</feature>
<dbReference type="InterPro" id="IPR020846">
    <property type="entry name" value="MFS_dom"/>
</dbReference>
<dbReference type="GO" id="GO:0005886">
    <property type="term" value="C:plasma membrane"/>
    <property type="evidence" value="ECO:0007669"/>
    <property type="project" value="UniProtKB-SubCell"/>
</dbReference>
<protein>
    <recommendedName>
        <fullName evidence="9">Major facilitator superfamily (MFS) profile domain-containing protein</fullName>
    </recommendedName>
</protein>
<sequence>MLCITEKTTRFNIYVYVSAIAVNLTLLSSATTIVWTSPVIPQLYSNDSNVNPLGEPITPLEESLIGGLPYIGGMIVPILLCRLCDHIGRKKTMLLNILLHLVFFGILAFARTLYLYYITRIMLGGLFFYVLTVNNIYCTEIAEDNNRGVMYSVLVLFHVTGFPYGYITGFYFPLKIYTLVCTVPMILSFILILLFIPESPYYLAKTDEGKAVEVLRKLRNKDDVSKDLEMIKATIQAVSNANEKANWKMLVTDPLNRKATLICFGAMFLQEASGIPAVIAFNGPIFNSVGLSGNFVSVLLGLVRCLFGFVTVVIVKKCGKRRLMLVSTSGTCATMLVMGIYFYLDNIGFEGIQDFVLVPVVCVLLFMSFYGVGLGIGCVSLQGELFPDDMKNAGVSVVNIWASFLCFIVTFGFPLMAHYLGMYWPFILFSVVCGLGVAFTYWFFPNTEGKSFLEIQEVLRGTIRKS</sequence>
<feature type="transmembrane region" description="Helical" evidence="8">
    <location>
        <begin position="295"/>
        <end position="315"/>
    </location>
</feature>
<dbReference type="AlphaFoldDB" id="A0A653DK25"/>
<feature type="transmembrane region" description="Helical" evidence="8">
    <location>
        <begin position="12"/>
        <end position="35"/>
    </location>
</feature>
<keyword evidence="7 8" id="KW-0472">Membrane</keyword>
<dbReference type="Gene3D" id="1.20.1250.20">
    <property type="entry name" value="MFS general substrate transporter like domains"/>
    <property type="match status" value="1"/>
</dbReference>
<evidence type="ECO:0000256" key="8">
    <source>
        <dbReference type="SAM" id="Phobius"/>
    </source>
</evidence>
<evidence type="ECO:0000313" key="10">
    <source>
        <dbReference type="EMBL" id="VEN60359.1"/>
    </source>
</evidence>
<dbReference type="InterPro" id="IPR036259">
    <property type="entry name" value="MFS_trans_sf"/>
</dbReference>
<evidence type="ECO:0000259" key="9">
    <source>
        <dbReference type="PROSITE" id="PS50850"/>
    </source>
</evidence>
<feature type="transmembrane region" description="Helical" evidence="8">
    <location>
        <begin position="423"/>
        <end position="444"/>
    </location>
</feature>
<keyword evidence="4" id="KW-0762">Sugar transport</keyword>
<accession>A0A653DK25</accession>
<dbReference type="InterPro" id="IPR005828">
    <property type="entry name" value="MFS_sugar_transport-like"/>
</dbReference>
<feature type="transmembrane region" description="Helical" evidence="8">
    <location>
        <begin position="176"/>
        <end position="196"/>
    </location>
</feature>
<keyword evidence="2" id="KW-0813">Transport</keyword>
<evidence type="ECO:0000256" key="5">
    <source>
        <dbReference type="ARBA" id="ARBA00022692"/>
    </source>
</evidence>
<feature type="transmembrane region" description="Helical" evidence="8">
    <location>
        <begin position="356"/>
        <end position="381"/>
    </location>
</feature>
<dbReference type="Proteomes" id="UP000410492">
    <property type="component" value="Unassembled WGS sequence"/>
</dbReference>
<evidence type="ECO:0000256" key="1">
    <source>
        <dbReference type="ARBA" id="ARBA00004651"/>
    </source>
</evidence>
<dbReference type="FunFam" id="1.20.1250.20:FF:000218">
    <property type="entry name" value="facilitated trehalose transporter Tret1"/>
    <property type="match status" value="1"/>
</dbReference>